<gene>
    <name evidence="1" type="ORF">G7077_04080</name>
</gene>
<dbReference type="Proteomes" id="UP000503222">
    <property type="component" value="Chromosome"/>
</dbReference>
<proteinExistence type="predicted"/>
<keyword evidence="2" id="KW-1185">Reference proteome</keyword>
<accession>A0A6G7YN87</accession>
<protein>
    <submittedName>
        <fullName evidence="1">Uncharacterized protein</fullName>
    </submittedName>
</protein>
<organism evidence="1 2">
    <name type="scientific">Sphingomonas piscis</name>
    <dbReference type="NCBI Taxonomy" id="2714943"/>
    <lineage>
        <taxon>Bacteria</taxon>
        <taxon>Pseudomonadati</taxon>
        <taxon>Pseudomonadota</taxon>
        <taxon>Alphaproteobacteria</taxon>
        <taxon>Sphingomonadales</taxon>
        <taxon>Sphingomonadaceae</taxon>
        <taxon>Sphingomonas</taxon>
    </lineage>
</organism>
<dbReference type="KEGG" id="spii:G7077_04080"/>
<evidence type="ECO:0000313" key="2">
    <source>
        <dbReference type="Proteomes" id="UP000503222"/>
    </source>
</evidence>
<reference evidence="1 2" key="1">
    <citation type="submission" date="2020-03" db="EMBL/GenBank/DDBJ databases">
        <title>Sphingomonas sp. nov., isolated from fish.</title>
        <authorList>
            <person name="Hyun D.-W."/>
            <person name="Bae J.-W."/>
        </authorList>
    </citation>
    <scope>NUCLEOTIDE SEQUENCE [LARGE SCALE GENOMIC DNA]</scope>
    <source>
        <strain evidence="1 2">HDW15B</strain>
    </source>
</reference>
<sequence>MRWDNRLTEDASVLGDAAQAPIFSVVMAQCYPYLLGDLSVLRRLFEDLHQDLAAVPETAARHPEALDKLSAAAAMADGLRHLSPSRNELVTRLRSILQQLNGIEEDLSSSMETIERHAFKLQHVDFATQLLTSVIVSAALGEALDPLTAARLRNLRDCCRQALGGAAFPAQQVVTFPRPERRCA</sequence>
<dbReference type="EMBL" id="CP049869">
    <property type="protein sequence ID" value="QIK78201.1"/>
    <property type="molecule type" value="Genomic_DNA"/>
</dbReference>
<name>A0A6G7YN87_9SPHN</name>
<dbReference type="RefSeq" id="WP_166410594.1">
    <property type="nucleotide sequence ID" value="NZ_CP049869.1"/>
</dbReference>
<dbReference type="AlphaFoldDB" id="A0A6G7YN87"/>
<evidence type="ECO:0000313" key="1">
    <source>
        <dbReference type="EMBL" id="QIK78201.1"/>
    </source>
</evidence>